<accession>A0AAW0A3K2</accession>
<protein>
    <submittedName>
        <fullName evidence="1">Uncharacterized protein</fullName>
    </submittedName>
</protein>
<evidence type="ECO:0000313" key="2">
    <source>
        <dbReference type="Proteomes" id="UP001362999"/>
    </source>
</evidence>
<name>A0AAW0A3K2_9AGAR</name>
<comment type="caution">
    <text evidence="1">The sequence shown here is derived from an EMBL/GenBank/DDBJ whole genome shotgun (WGS) entry which is preliminary data.</text>
</comment>
<evidence type="ECO:0000313" key="1">
    <source>
        <dbReference type="EMBL" id="KAK7000659.1"/>
    </source>
</evidence>
<proteinExistence type="predicted"/>
<sequence>MQKLPEVNFKKTFPLFDEKVSCPANGKIPAFDVSVSGSIDTCIVANTTLAVTAVGTLMPSNFSKFGIVVGLDANLEGTLSLKGSAAAAVDSGKVQLFEVGIRGRSRSELSRILTIGPSFKVQGEVAANLDVELDLTVDLSYCISGAKFFYPPDPYHSNSGNLPQITVCCGFKRFGGRFEVLKSNTSLVYRVMEAVE</sequence>
<dbReference type="EMBL" id="JAWWNJ010000088">
    <property type="protein sequence ID" value="KAK7000659.1"/>
    <property type="molecule type" value="Genomic_DNA"/>
</dbReference>
<organism evidence="1 2">
    <name type="scientific">Favolaschia claudopus</name>
    <dbReference type="NCBI Taxonomy" id="2862362"/>
    <lineage>
        <taxon>Eukaryota</taxon>
        <taxon>Fungi</taxon>
        <taxon>Dikarya</taxon>
        <taxon>Basidiomycota</taxon>
        <taxon>Agaricomycotina</taxon>
        <taxon>Agaricomycetes</taxon>
        <taxon>Agaricomycetidae</taxon>
        <taxon>Agaricales</taxon>
        <taxon>Marasmiineae</taxon>
        <taxon>Mycenaceae</taxon>
        <taxon>Favolaschia</taxon>
    </lineage>
</organism>
<dbReference type="Proteomes" id="UP001362999">
    <property type="component" value="Unassembled WGS sequence"/>
</dbReference>
<gene>
    <name evidence="1" type="ORF">R3P38DRAFT_2797360</name>
</gene>
<dbReference type="AlphaFoldDB" id="A0AAW0A3K2"/>
<keyword evidence="2" id="KW-1185">Reference proteome</keyword>
<reference evidence="1 2" key="1">
    <citation type="journal article" date="2024" name="J Genomics">
        <title>Draft genome sequencing and assembly of Favolaschia claudopus CIRM-BRFM 2984 isolated from oak limbs.</title>
        <authorList>
            <person name="Navarro D."/>
            <person name="Drula E."/>
            <person name="Chaduli D."/>
            <person name="Cazenave R."/>
            <person name="Ahrendt S."/>
            <person name="Wang J."/>
            <person name="Lipzen A."/>
            <person name="Daum C."/>
            <person name="Barry K."/>
            <person name="Grigoriev I.V."/>
            <person name="Favel A."/>
            <person name="Rosso M.N."/>
            <person name="Martin F."/>
        </authorList>
    </citation>
    <scope>NUCLEOTIDE SEQUENCE [LARGE SCALE GENOMIC DNA]</scope>
    <source>
        <strain evidence="1 2">CIRM-BRFM 2984</strain>
    </source>
</reference>